<evidence type="ECO:0000256" key="4">
    <source>
        <dbReference type="ARBA" id="ARBA00022692"/>
    </source>
</evidence>
<evidence type="ECO:0000313" key="12">
    <source>
        <dbReference type="Proteomes" id="UP001605036"/>
    </source>
</evidence>
<keyword evidence="6" id="KW-0653">Protein transport</keyword>
<evidence type="ECO:0000256" key="6">
    <source>
        <dbReference type="ARBA" id="ARBA00022927"/>
    </source>
</evidence>
<comment type="caution">
    <text evidence="11">The sequence shown here is derived from an EMBL/GenBank/DDBJ whole genome shotgun (WGS) entry which is preliminary data.</text>
</comment>
<feature type="transmembrane region" description="Helical" evidence="10">
    <location>
        <begin position="512"/>
        <end position="530"/>
    </location>
</feature>
<keyword evidence="4 10" id="KW-0812">Transmembrane</keyword>
<protein>
    <recommendedName>
        <fullName evidence="13">Oligopeptide transporter</fullName>
    </recommendedName>
</protein>
<keyword evidence="12" id="KW-1185">Reference proteome</keyword>
<feature type="transmembrane region" description="Helical" evidence="10">
    <location>
        <begin position="174"/>
        <end position="194"/>
    </location>
</feature>
<feature type="region of interest" description="Disordered" evidence="9">
    <location>
        <begin position="93"/>
        <end position="146"/>
    </location>
</feature>
<evidence type="ECO:0008006" key="13">
    <source>
        <dbReference type="Google" id="ProtNLM"/>
    </source>
</evidence>
<dbReference type="EMBL" id="JBHFFA010000004">
    <property type="protein sequence ID" value="KAL2631498.1"/>
    <property type="molecule type" value="Genomic_DNA"/>
</dbReference>
<evidence type="ECO:0000256" key="3">
    <source>
        <dbReference type="ARBA" id="ARBA00022448"/>
    </source>
</evidence>
<sequence length="647" mass="73592">MKQATQKTKKLQYLSGEDDEKAGEETNFSLVECLDISDDSHSIRGSVSKRVTSIREYRYKHVLLDIKRSGIQREGRLSQRDFESLLWQDRGQKISQRQSNDESSEGRDDERLRPVREELVQKREEYTGAEPQEPHPERPYRQGGIIRNGNSQSDLLHGTLHEKEKEKGLKRNQFFLIFMVVSFSYYLLPGYMFITLTSMSWVCWALPNSVLAQQLGSGLSGLGLGSFSLDWSGIAAYLQSPLVSLWHAIANVMFFLDEAAYARVGPINMSTFFAFTYGLGFATITATVTHVALYHGRDIWQQATQAFANRKPDIHTRMMQRYPRLPSWWFLVLMVGSVALAIITVEIYSYQLQLPWWGVIFACGVAAIFTLPIGIITATTNITPGLNIVTEYMMGYILPGRPIANVCFKTYGYISMLQALAFAQDFKLGHYMKIPPRSMFVVQVVGTRVAAIVNMVLSWWQLTTIENICDRRNLPANSPWTCPSDRVFFDASVIWGLVGPKRIFGTEGQYNAMNWFWLVGFVAPVPFYLLHRMYPKKEWIRLINMPVLLGASMLMPPATAVNYISWGVVGFIFNFYVYRNFKGWWRRYNYVLSAALDAGVAFMGVALYLALQLQDKSLSWWGNNLDNCPLANCPTQPGVVVDGCPVF</sequence>
<feature type="compositionally biased region" description="Basic and acidic residues" evidence="9">
    <location>
        <begin position="104"/>
        <end position="140"/>
    </location>
</feature>
<evidence type="ECO:0000256" key="2">
    <source>
        <dbReference type="ARBA" id="ARBA00005484"/>
    </source>
</evidence>
<dbReference type="AlphaFoldDB" id="A0ABD1YLA4"/>
<evidence type="ECO:0000256" key="7">
    <source>
        <dbReference type="ARBA" id="ARBA00022989"/>
    </source>
</evidence>
<comment type="similarity">
    <text evidence="2">Belongs to the oligopeptide OPT transporter (TC 2.A.67.1) family.</text>
</comment>
<comment type="subcellular location">
    <subcellularLocation>
        <location evidence="1">Membrane</location>
        <topology evidence="1">Multi-pass membrane protein</topology>
    </subcellularLocation>
</comment>
<organism evidence="11 12">
    <name type="scientific">Riccia fluitans</name>
    <dbReference type="NCBI Taxonomy" id="41844"/>
    <lineage>
        <taxon>Eukaryota</taxon>
        <taxon>Viridiplantae</taxon>
        <taxon>Streptophyta</taxon>
        <taxon>Embryophyta</taxon>
        <taxon>Marchantiophyta</taxon>
        <taxon>Marchantiopsida</taxon>
        <taxon>Marchantiidae</taxon>
        <taxon>Marchantiales</taxon>
        <taxon>Ricciaceae</taxon>
        <taxon>Riccia</taxon>
    </lineage>
</organism>
<dbReference type="Pfam" id="PF03169">
    <property type="entry name" value="OPT"/>
    <property type="match status" value="1"/>
</dbReference>
<evidence type="ECO:0000256" key="10">
    <source>
        <dbReference type="SAM" id="Phobius"/>
    </source>
</evidence>
<keyword evidence="3" id="KW-0813">Transport</keyword>
<dbReference type="PANTHER" id="PTHR22601">
    <property type="entry name" value="ISP4 LIKE PROTEIN"/>
    <property type="match status" value="1"/>
</dbReference>
<feature type="transmembrane region" description="Helical" evidence="10">
    <location>
        <begin position="328"/>
        <end position="350"/>
    </location>
</feature>
<dbReference type="InterPro" id="IPR004813">
    <property type="entry name" value="OPT"/>
</dbReference>
<gene>
    <name evidence="11" type="ORF">R1flu_016184</name>
</gene>
<evidence type="ECO:0000256" key="1">
    <source>
        <dbReference type="ARBA" id="ARBA00004141"/>
    </source>
</evidence>
<feature type="transmembrane region" description="Helical" evidence="10">
    <location>
        <begin position="356"/>
        <end position="378"/>
    </location>
</feature>
<feature type="transmembrane region" description="Helical" evidence="10">
    <location>
        <begin position="272"/>
        <end position="294"/>
    </location>
</feature>
<keyword evidence="7 10" id="KW-1133">Transmembrane helix</keyword>
<feature type="transmembrane region" description="Helical" evidence="10">
    <location>
        <begin position="590"/>
        <end position="611"/>
    </location>
</feature>
<dbReference type="GO" id="GO:0015031">
    <property type="term" value="P:protein transport"/>
    <property type="evidence" value="ECO:0007669"/>
    <property type="project" value="UniProtKB-KW"/>
</dbReference>
<feature type="transmembrane region" description="Helical" evidence="10">
    <location>
        <begin position="561"/>
        <end position="578"/>
    </location>
</feature>
<evidence type="ECO:0000256" key="9">
    <source>
        <dbReference type="SAM" id="MobiDB-lite"/>
    </source>
</evidence>
<keyword evidence="5" id="KW-0571">Peptide transport</keyword>
<dbReference type="Proteomes" id="UP001605036">
    <property type="component" value="Unassembled WGS sequence"/>
</dbReference>
<evidence type="ECO:0000256" key="5">
    <source>
        <dbReference type="ARBA" id="ARBA00022856"/>
    </source>
</evidence>
<dbReference type="GO" id="GO:0015833">
    <property type="term" value="P:peptide transport"/>
    <property type="evidence" value="ECO:0007669"/>
    <property type="project" value="UniProtKB-KW"/>
</dbReference>
<dbReference type="InterPro" id="IPR004648">
    <property type="entry name" value="Oligpept_transpt"/>
</dbReference>
<reference evidence="11 12" key="1">
    <citation type="submission" date="2024-09" db="EMBL/GenBank/DDBJ databases">
        <title>Chromosome-scale assembly of Riccia fluitans.</title>
        <authorList>
            <person name="Paukszto L."/>
            <person name="Sawicki J."/>
            <person name="Karawczyk K."/>
            <person name="Piernik-Szablinska J."/>
            <person name="Szczecinska M."/>
            <person name="Mazdziarz M."/>
        </authorList>
    </citation>
    <scope>NUCLEOTIDE SEQUENCE [LARGE SCALE GENOMIC DNA]</scope>
    <source>
        <strain evidence="11">Rf_01</strain>
        <tissue evidence="11">Aerial parts of the thallus</tissue>
    </source>
</reference>
<dbReference type="NCBIfam" id="TIGR00728">
    <property type="entry name" value="OPT_sfam"/>
    <property type="match status" value="1"/>
</dbReference>
<evidence type="ECO:0000256" key="8">
    <source>
        <dbReference type="ARBA" id="ARBA00023136"/>
    </source>
</evidence>
<proteinExistence type="inferred from homology"/>
<feature type="transmembrane region" description="Helical" evidence="10">
    <location>
        <begin position="440"/>
        <end position="462"/>
    </location>
</feature>
<evidence type="ECO:0000313" key="11">
    <source>
        <dbReference type="EMBL" id="KAL2631498.1"/>
    </source>
</evidence>
<keyword evidence="8 10" id="KW-0472">Membrane</keyword>
<name>A0ABD1YLA4_9MARC</name>
<dbReference type="GO" id="GO:0016020">
    <property type="term" value="C:membrane"/>
    <property type="evidence" value="ECO:0007669"/>
    <property type="project" value="UniProtKB-SubCell"/>
</dbReference>
<accession>A0ABD1YLA4</accession>